<evidence type="ECO:0000256" key="3">
    <source>
        <dbReference type="SAM" id="MobiDB-lite"/>
    </source>
</evidence>
<accession>A0ABS3WX51</accession>
<dbReference type="SUPFAM" id="SSF52091">
    <property type="entry name" value="SpoIIaa-like"/>
    <property type="match status" value="1"/>
</dbReference>
<keyword evidence="6" id="KW-1185">Reference proteome</keyword>
<feature type="region of interest" description="Disordered" evidence="3">
    <location>
        <begin position="119"/>
        <end position="148"/>
    </location>
</feature>
<feature type="compositionally biased region" description="Low complexity" evidence="3">
    <location>
        <begin position="119"/>
        <end position="139"/>
    </location>
</feature>
<protein>
    <recommendedName>
        <fullName evidence="2">Anti-sigma factor antagonist</fullName>
    </recommendedName>
</protein>
<comment type="similarity">
    <text evidence="1 2">Belongs to the anti-sigma-factor antagonist family.</text>
</comment>
<dbReference type="InterPro" id="IPR002645">
    <property type="entry name" value="STAS_dom"/>
</dbReference>
<feature type="domain" description="STAS" evidence="4">
    <location>
        <begin position="19"/>
        <end position="133"/>
    </location>
</feature>
<dbReference type="InterPro" id="IPR003658">
    <property type="entry name" value="Anti-sigma_ant"/>
</dbReference>
<dbReference type="CDD" id="cd07043">
    <property type="entry name" value="STAS_anti-anti-sigma_factors"/>
    <property type="match status" value="1"/>
</dbReference>
<organism evidence="5 6">
    <name type="scientific">Streptomyces spirodelae</name>
    <dbReference type="NCBI Taxonomy" id="2812904"/>
    <lineage>
        <taxon>Bacteria</taxon>
        <taxon>Bacillati</taxon>
        <taxon>Actinomycetota</taxon>
        <taxon>Actinomycetes</taxon>
        <taxon>Kitasatosporales</taxon>
        <taxon>Streptomycetaceae</taxon>
        <taxon>Streptomyces</taxon>
    </lineage>
</organism>
<dbReference type="EMBL" id="JAFFZN010000018">
    <property type="protein sequence ID" value="MBO8187710.1"/>
    <property type="molecule type" value="Genomic_DNA"/>
</dbReference>
<dbReference type="RefSeq" id="WP_209266513.1">
    <property type="nucleotide sequence ID" value="NZ_JAFFZN010000018.1"/>
</dbReference>
<evidence type="ECO:0000256" key="2">
    <source>
        <dbReference type="RuleBase" id="RU003749"/>
    </source>
</evidence>
<dbReference type="Gene3D" id="3.30.750.24">
    <property type="entry name" value="STAS domain"/>
    <property type="match status" value="1"/>
</dbReference>
<dbReference type="InterPro" id="IPR036513">
    <property type="entry name" value="STAS_dom_sf"/>
</dbReference>
<evidence type="ECO:0000313" key="5">
    <source>
        <dbReference type="EMBL" id="MBO8187710.1"/>
    </source>
</evidence>
<dbReference type="NCBIfam" id="TIGR00377">
    <property type="entry name" value="ant_ant_sig"/>
    <property type="match status" value="1"/>
</dbReference>
<dbReference type="PANTHER" id="PTHR33495">
    <property type="entry name" value="ANTI-SIGMA FACTOR ANTAGONIST TM_1081-RELATED-RELATED"/>
    <property type="match status" value="1"/>
</dbReference>
<comment type="caution">
    <text evidence="5">The sequence shown here is derived from an EMBL/GenBank/DDBJ whole genome shotgun (WGS) entry which is preliminary data.</text>
</comment>
<gene>
    <name evidence="5" type="ORF">JW592_19915</name>
</gene>
<evidence type="ECO:0000259" key="4">
    <source>
        <dbReference type="PROSITE" id="PS50801"/>
    </source>
</evidence>
<sequence>MSENPIEFAPRCTERGDGGVTVVELSGEIDLRTAPPLIALLDALTAGPRPDLVLDLRPVTFLDCSGLRLLCRARNRAVERHGRLRLITESRRFRRIIQHARLTGVFEVHDRLPEIPVPAADSAPAASDAAPAASGAGPVRSVLSGTVG</sequence>
<dbReference type="PROSITE" id="PS50801">
    <property type="entry name" value="STAS"/>
    <property type="match status" value="1"/>
</dbReference>
<dbReference type="PANTHER" id="PTHR33495:SF2">
    <property type="entry name" value="ANTI-SIGMA FACTOR ANTAGONIST TM_1081-RELATED"/>
    <property type="match status" value="1"/>
</dbReference>
<evidence type="ECO:0000313" key="6">
    <source>
        <dbReference type="Proteomes" id="UP001518976"/>
    </source>
</evidence>
<name>A0ABS3WX51_9ACTN</name>
<dbReference type="InterPro" id="IPR058548">
    <property type="entry name" value="MlaB-like_STAS"/>
</dbReference>
<reference evidence="5 6" key="1">
    <citation type="submission" date="2021-02" db="EMBL/GenBank/DDBJ databases">
        <title>Streptomyces spirodelae sp. nov., isolated from duckweed.</title>
        <authorList>
            <person name="Saimee Y."/>
            <person name="Duangmal K."/>
        </authorList>
    </citation>
    <scope>NUCLEOTIDE SEQUENCE [LARGE SCALE GENOMIC DNA]</scope>
    <source>
        <strain evidence="5 6">DW4-2</strain>
    </source>
</reference>
<evidence type="ECO:0000256" key="1">
    <source>
        <dbReference type="ARBA" id="ARBA00009013"/>
    </source>
</evidence>
<dbReference type="Pfam" id="PF13466">
    <property type="entry name" value="STAS_2"/>
    <property type="match status" value="1"/>
</dbReference>
<proteinExistence type="inferred from homology"/>
<dbReference type="Proteomes" id="UP001518976">
    <property type="component" value="Unassembled WGS sequence"/>
</dbReference>